<feature type="compositionally biased region" description="Low complexity" evidence="5">
    <location>
        <begin position="614"/>
        <end position="631"/>
    </location>
</feature>
<keyword evidence="2 6" id="KW-0812">Transmembrane</keyword>
<feature type="transmembrane region" description="Helical" evidence="6">
    <location>
        <begin position="282"/>
        <end position="305"/>
    </location>
</feature>
<feature type="region of interest" description="Disordered" evidence="5">
    <location>
        <begin position="447"/>
        <end position="481"/>
    </location>
</feature>
<comment type="caution">
    <text evidence="7">The sequence shown here is derived from an EMBL/GenBank/DDBJ whole genome shotgun (WGS) entry which is preliminary data.</text>
</comment>
<dbReference type="OrthoDB" id="3026777at2759"/>
<accession>A0A8H5LTV2</accession>
<feature type="compositionally biased region" description="Low complexity" evidence="5">
    <location>
        <begin position="461"/>
        <end position="477"/>
    </location>
</feature>
<feature type="transmembrane region" description="Helical" evidence="6">
    <location>
        <begin position="214"/>
        <end position="231"/>
    </location>
</feature>
<evidence type="ECO:0000313" key="7">
    <source>
        <dbReference type="EMBL" id="KAF5369159.1"/>
    </source>
</evidence>
<evidence type="ECO:0000256" key="2">
    <source>
        <dbReference type="ARBA" id="ARBA00022692"/>
    </source>
</evidence>
<feature type="region of interest" description="Disordered" evidence="5">
    <location>
        <begin position="1"/>
        <end position="29"/>
    </location>
</feature>
<feature type="transmembrane region" description="Helical" evidence="6">
    <location>
        <begin position="311"/>
        <end position="333"/>
    </location>
</feature>
<evidence type="ECO:0000256" key="1">
    <source>
        <dbReference type="ARBA" id="ARBA00004141"/>
    </source>
</evidence>
<dbReference type="SUPFAM" id="SSF103473">
    <property type="entry name" value="MFS general substrate transporter"/>
    <property type="match status" value="1"/>
</dbReference>
<keyword evidence="4 6" id="KW-0472">Membrane</keyword>
<dbReference type="GO" id="GO:0016020">
    <property type="term" value="C:membrane"/>
    <property type="evidence" value="ECO:0007669"/>
    <property type="project" value="UniProtKB-SubCell"/>
</dbReference>
<feature type="transmembrane region" description="Helical" evidence="6">
    <location>
        <begin position="183"/>
        <end position="202"/>
    </location>
</feature>
<evidence type="ECO:0000256" key="6">
    <source>
        <dbReference type="SAM" id="Phobius"/>
    </source>
</evidence>
<gene>
    <name evidence="7" type="ORF">D9615_009966</name>
</gene>
<dbReference type="PANTHER" id="PTHR23507:SF1">
    <property type="entry name" value="FI18259P1-RELATED"/>
    <property type="match status" value="1"/>
</dbReference>
<dbReference type="Gene3D" id="1.20.1250.20">
    <property type="entry name" value="MFS general substrate transporter like domains"/>
    <property type="match status" value="1"/>
</dbReference>
<dbReference type="EMBL" id="JAACJP010000056">
    <property type="protein sequence ID" value="KAF5369159.1"/>
    <property type="molecule type" value="Genomic_DNA"/>
</dbReference>
<dbReference type="Pfam" id="PF07690">
    <property type="entry name" value="MFS_1"/>
    <property type="match status" value="1"/>
</dbReference>
<feature type="transmembrane region" description="Helical" evidence="6">
    <location>
        <begin position="78"/>
        <end position="96"/>
    </location>
</feature>
<comment type="subcellular location">
    <subcellularLocation>
        <location evidence="1">Membrane</location>
        <topology evidence="1">Multi-pass membrane protein</topology>
    </subcellularLocation>
</comment>
<proteinExistence type="predicted"/>
<feature type="transmembrane region" description="Helical" evidence="6">
    <location>
        <begin position="588"/>
        <end position="608"/>
    </location>
</feature>
<evidence type="ECO:0000313" key="8">
    <source>
        <dbReference type="Proteomes" id="UP000565441"/>
    </source>
</evidence>
<feature type="transmembrane region" description="Helical" evidence="6">
    <location>
        <begin position="406"/>
        <end position="427"/>
    </location>
</feature>
<dbReference type="GO" id="GO:0022857">
    <property type="term" value="F:transmembrane transporter activity"/>
    <property type="evidence" value="ECO:0007669"/>
    <property type="project" value="InterPro"/>
</dbReference>
<dbReference type="InterPro" id="IPR011701">
    <property type="entry name" value="MFS"/>
</dbReference>
<evidence type="ECO:0000256" key="5">
    <source>
        <dbReference type="SAM" id="MobiDB-lite"/>
    </source>
</evidence>
<evidence type="ECO:0008006" key="9">
    <source>
        <dbReference type="Google" id="ProtNLM"/>
    </source>
</evidence>
<dbReference type="AlphaFoldDB" id="A0A8H5LTV2"/>
<dbReference type="InterPro" id="IPR036259">
    <property type="entry name" value="MFS_trans_sf"/>
</dbReference>
<reference evidence="7 8" key="1">
    <citation type="journal article" date="2020" name="ISME J.">
        <title>Uncovering the hidden diversity of litter-decomposition mechanisms in mushroom-forming fungi.</title>
        <authorList>
            <person name="Floudas D."/>
            <person name="Bentzer J."/>
            <person name="Ahren D."/>
            <person name="Johansson T."/>
            <person name="Persson P."/>
            <person name="Tunlid A."/>
        </authorList>
    </citation>
    <scope>NUCLEOTIDE SEQUENCE [LARGE SCALE GENOMIC DNA]</scope>
    <source>
        <strain evidence="7 8">CBS 661.87</strain>
    </source>
</reference>
<feature type="transmembrane region" description="Helical" evidence="6">
    <location>
        <begin position="243"/>
        <end position="270"/>
    </location>
</feature>
<feature type="compositionally biased region" description="Basic and acidic residues" evidence="5">
    <location>
        <begin position="638"/>
        <end position="647"/>
    </location>
</feature>
<protein>
    <recommendedName>
        <fullName evidence="9">MFS general substrate transporter</fullName>
    </recommendedName>
</protein>
<keyword evidence="8" id="KW-1185">Reference proteome</keyword>
<sequence>MSPQSRSQSRAHRSPSPGPYVPQPESLILPDGAVGDEAAELLEDLVHPNHEDLDADADYRLRKESHKHLPWWKTPSPWWLLVIVPFTAIAMSATIAPRIEIYTLLACSVHKPDILRQTLPTLGGSFDIPGISPIMPPMLPENGKYSQDFSVPRLGVQNDTEVPKRPGGICASDPVVQAAVAKLTAVITASMGILSCLTTGWWGSFSDRHGRTRLLGLSVIGLLLTDFNFIFVSRNFQRLPGGYWFLLLGPLIEGSLGGLTASVAAMHAYIADTTTEATRSRTFSLSLGLLFTGMAIGPTFGGLLIRFSGQLLSVFYAAAAVHLIYAFLIWFVLPESLLKSQMQQSKIKYDEEVRDTALDRERNPAVGLLVRAKRLFAFLLPLTVFLPELKPRGPGDNPLKRKKRDWNLTIVAAVYGLAVSIMGSYTFKFQFAASTFGWTSETPKPVTIEVPSKSNNPAEGPLLSSTTSASSEPNSTPKTVTKELHSPAFDLRLAHASLFIEVISYTFLAIAPTALFFTVFSMLASMGAGLNPALQSVALAMYRRRGGTESGRLFGALSVIQALSSQILGPALYGLVYMKTVATFPRGIFILSMVTIMTSFALLTFVRLPKETRSGPSSGSESDPLLSLSSSDVEDEETRIGSDREETLLGDGLDNPGRGAGPPRSSERH</sequence>
<dbReference type="Proteomes" id="UP000565441">
    <property type="component" value="Unassembled WGS sequence"/>
</dbReference>
<feature type="transmembrane region" description="Helical" evidence="6">
    <location>
        <begin position="554"/>
        <end position="576"/>
    </location>
</feature>
<feature type="region of interest" description="Disordered" evidence="5">
    <location>
        <begin position="612"/>
        <end position="669"/>
    </location>
</feature>
<keyword evidence="3 6" id="KW-1133">Transmembrane helix</keyword>
<organism evidence="7 8">
    <name type="scientific">Tricholomella constricta</name>
    <dbReference type="NCBI Taxonomy" id="117010"/>
    <lineage>
        <taxon>Eukaryota</taxon>
        <taxon>Fungi</taxon>
        <taxon>Dikarya</taxon>
        <taxon>Basidiomycota</taxon>
        <taxon>Agaricomycotina</taxon>
        <taxon>Agaricomycetes</taxon>
        <taxon>Agaricomycetidae</taxon>
        <taxon>Agaricales</taxon>
        <taxon>Tricholomatineae</taxon>
        <taxon>Lyophyllaceae</taxon>
        <taxon>Tricholomella</taxon>
    </lineage>
</organism>
<evidence type="ECO:0000256" key="3">
    <source>
        <dbReference type="ARBA" id="ARBA00022989"/>
    </source>
</evidence>
<dbReference type="PANTHER" id="PTHR23507">
    <property type="entry name" value="ZGC:174356"/>
    <property type="match status" value="1"/>
</dbReference>
<name>A0A8H5LTV2_9AGAR</name>
<feature type="transmembrane region" description="Helical" evidence="6">
    <location>
        <begin position="498"/>
        <end position="517"/>
    </location>
</feature>
<evidence type="ECO:0000256" key="4">
    <source>
        <dbReference type="ARBA" id="ARBA00023136"/>
    </source>
</evidence>